<feature type="region of interest" description="Disordered" evidence="1">
    <location>
        <begin position="401"/>
        <end position="420"/>
    </location>
</feature>
<feature type="compositionally biased region" description="Acidic residues" evidence="1">
    <location>
        <begin position="368"/>
        <end position="381"/>
    </location>
</feature>
<evidence type="ECO:0000256" key="1">
    <source>
        <dbReference type="SAM" id="MobiDB-lite"/>
    </source>
</evidence>
<gene>
    <name evidence="3" type="ORF">EXIGLDRAFT_117984</name>
</gene>
<protein>
    <recommendedName>
        <fullName evidence="2">DUF6697 domain-containing protein</fullName>
    </recommendedName>
</protein>
<reference evidence="3 4" key="1">
    <citation type="journal article" date="2016" name="Mol. Biol. Evol.">
        <title>Comparative Genomics of Early-Diverging Mushroom-Forming Fungi Provides Insights into the Origins of Lignocellulose Decay Capabilities.</title>
        <authorList>
            <person name="Nagy L.G."/>
            <person name="Riley R."/>
            <person name="Tritt A."/>
            <person name="Adam C."/>
            <person name="Daum C."/>
            <person name="Floudas D."/>
            <person name="Sun H."/>
            <person name="Yadav J.S."/>
            <person name="Pangilinan J."/>
            <person name="Larsson K.H."/>
            <person name="Matsuura K."/>
            <person name="Barry K."/>
            <person name="Labutti K."/>
            <person name="Kuo R."/>
            <person name="Ohm R.A."/>
            <person name="Bhattacharya S.S."/>
            <person name="Shirouzu T."/>
            <person name="Yoshinaga Y."/>
            <person name="Martin F.M."/>
            <person name="Grigoriev I.V."/>
            <person name="Hibbett D.S."/>
        </authorList>
    </citation>
    <scope>NUCLEOTIDE SEQUENCE [LARGE SCALE GENOMIC DNA]</scope>
    <source>
        <strain evidence="3 4">HHB12029</strain>
    </source>
</reference>
<evidence type="ECO:0000313" key="3">
    <source>
        <dbReference type="EMBL" id="KZV90556.1"/>
    </source>
</evidence>
<evidence type="ECO:0000259" key="2">
    <source>
        <dbReference type="Pfam" id="PF20411"/>
    </source>
</evidence>
<accession>A0A165GI65</accession>
<dbReference type="InParanoid" id="A0A165GI65"/>
<evidence type="ECO:0000313" key="4">
    <source>
        <dbReference type="Proteomes" id="UP000077266"/>
    </source>
</evidence>
<dbReference type="STRING" id="1314781.A0A165GI65"/>
<dbReference type="Pfam" id="PF20411">
    <property type="entry name" value="DUF6697"/>
    <property type="match status" value="1"/>
</dbReference>
<keyword evidence="4" id="KW-1185">Reference proteome</keyword>
<organism evidence="3 4">
    <name type="scientific">Exidia glandulosa HHB12029</name>
    <dbReference type="NCBI Taxonomy" id="1314781"/>
    <lineage>
        <taxon>Eukaryota</taxon>
        <taxon>Fungi</taxon>
        <taxon>Dikarya</taxon>
        <taxon>Basidiomycota</taxon>
        <taxon>Agaricomycotina</taxon>
        <taxon>Agaricomycetes</taxon>
        <taxon>Auriculariales</taxon>
        <taxon>Exidiaceae</taxon>
        <taxon>Exidia</taxon>
    </lineage>
</organism>
<feature type="compositionally biased region" description="Basic residues" evidence="1">
    <location>
        <begin position="302"/>
        <end position="325"/>
    </location>
</feature>
<dbReference type="OrthoDB" id="3035962at2759"/>
<dbReference type="EMBL" id="KV426046">
    <property type="protein sequence ID" value="KZV90556.1"/>
    <property type="molecule type" value="Genomic_DNA"/>
</dbReference>
<proteinExistence type="predicted"/>
<name>A0A165GI65_EXIGL</name>
<feature type="compositionally biased region" description="Acidic residues" evidence="1">
    <location>
        <begin position="332"/>
        <end position="342"/>
    </location>
</feature>
<feature type="domain" description="DUF6697" evidence="2">
    <location>
        <begin position="47"/>
        <end position="214"/>
    </location>
</feature>
<dbReference type="InterPro" id="IPR046520">
    <property type="entry name" value="DUF6697"/>
</dbReference>
<feature type="region of interest" description="Disordered" evidence="1">
    <location>
        <begin position="302"/>
        <end position="388"/>
    </location>
</feature>
<dbReference type="Proteomes" id="UP000077266">
    <property type="component" value="Unassembled WGS sequence"/>
</dbReference>
<dbReference type="AlphaFoldDB" id="A0A165GI65"/>
<sequence>MVGEERVRRLLFRVKQENEGGQLEMDESCKLCLGEDVVVPEGQRCTASREAIMHLFGGTTQETYPHVKKDVQFARIKKGDDLICANFSFNPDMPKQPGEHGIMMSEMNWFKKGDHCATFVGVDVHEWLYVGDYIVFGQADLPVAVWNGLAEGVKKTWAKNIIVKGWGKSWLNRCKLPAAEQTEAGVMAAFASGRLIMSISILQCIGYDPAIVAAVGEAQKGWLNGTVGSAKLHAKGAARKWLLTPPGERWRNETRAGREWSQQDALGRRYASLRTRDEKKQWAAERMSRQWRNAYLGIAGAPKKRKVAAATRKSKARPAKRRRVQTKSGVSDSDEDDEDDDRQAESSRAAVTRSTRNRRTTKTAVVADSEESGSEYEEPEEEHTPHQWPLRFGTVCTVGRQSPKGHWPNKHLLMPTFDSV</sequence>